<organism evidence="1 2">
    <name type="scientific">Acetobacter oeni</name>
    <dbReference type="NCBI Taxonomy" id="304077"/>
    <lineage>
        <taxon>Bacteria</taxon>
        <taxon>Pseudomonadati</taxon>
        <taxon>Pseudomonadota</taxon>
        <taxon>Alphaproteobacteria</taxon>
        <taxon>Acetobacterales</taxon>
        <taxon>Acetobacteraceae</taxon>
        <taxon>Acetobacter</taxon>
    </lineage>
</organism>
<dbReference type="OrthoDB" id="581140at2"/>
<dbReference type="AlphaFoldDB" id="A0A511XJB2"/>
<evidence type="ECO:0000313" key="1">
    <source>
        <dbReference type="EMBL" id="GEN63018.1"/>
    </source>
</evidence>
<evidence type="ECO:0000313" key="2">
    <source>
        <dbReference type="Proteomes" id="UP000321746"/>
    </source>
</evidence>
<dbReference type="RefSeq" id="WP_146887179.1">
    <property type="nucleotide sequence ID" value="NZ_BJYG01000013.1"/>
</dbReference>
<name>A0A511XJB2_9PROT</name>
<protein>
    <submittedName>
        <fullName evidence="1">Uncharacterized protein</fullName>
    </submittedName>
</protein>
<proteinExistence type="predicted"/>
<accession>A0A511XJB2</accession>
<dbReference type="EMBL" id="BJYG01000013">
    <property type="protein sequence ID" value="GEN63018.1"/>
    <property type="molecule type" value="Genomic_DNA"/>
</dbReference>
<sequence>MRKSFFITDGLLLAATSVMEESAPVQAGLVSAYSGEGMAVSQTRAVAAAAKTFPATFGASGREAIQFSFAAEKHGTLARFRRSGPGISRFTLQ</sequence>
<dbReference type="Proteomes" id="UP000321746">
    <property type="component" value="Unassembled WGS sequence"/>
</dbReference>
<reference evidence="1 2" key="1">
    <citation type="submission" date="2019-07" db="EMBL/GenBank/DDBJ databases">
        <title>Whole genome shotgun sequence of Acetobacter oeni NBRC 105207.</title>
        <authorList>
            <person name="Hosoyama A."/>
            <person name="Uohara A."/>
            <person name="Ohji S."/>
            <person name="Ichikawa N."/>
        </authorList>
    </citation>
    <scope>NUCLEOTIDE SEQUENCE [LARGE SCALE GENOMIC DNA]</scope>
    <source>
        <strain evidence="1 2">NBRC 105207</strain>
    </source>
</reference>
<comment type="caution">
    <text evidence="1">The sequence shown here is derived from an EMBL/GenBank/DDBJ whole genome shotgun (WGS) entry which is preliminary data.</text>
</comment>
<gene>
    <name evidence="1" type="ORF">AOE01nite_12420</name>
</gene>
<keyword evidence="2" id="KW-1185">Reference proteome</keyword>